<dbReference type="PANTHER" id="PTHR47154">
    <property type="entry name" value="G-PROTEIN COUPLED RECEPTOR MTH-RELATED"/>
    <property type="match status" value="1"/>
</dbReference>
<dbReference type="InterPro" id="IPR051384">
    <property type="entry name" value="Mth_GPCR"/>
</dbReference>
<comment type="caution">
    <text evidence="3">The sequence shown here is derived from an EMBL/GenBank/DDBJ whole genome shotgun (WGS) entry which is preliminary data.</text>
</comment>
<feature type="region of interest" description="Disordered" evidence="1">
    <location>
        <begin position="447"/>
        <end position="466"/>
    </location>
</feature>
<keyword evidence="4" id="KW-1185">Reference proteome</keyword>
<dbReference type="Proteomes" id="UP000198287">
    <property type="component" value="Unassembled WGS sequence"/>
</dbReference>
<evidence type="ECO:0000256" key="1">
    <source>
        <dbReference type="SAM" id="MobiDB-lite"/>
    </source>
</evidence>
<feature type="transmembrane region" description="Helical" evidence="2">
    <location>
        <begin position="314"/>
        <end position="335"/>
    </location>
</feature>
<name>A0A226EXV3_FOLCA</name>
<reference evidence="3 4" key="1">
    <citation type="submission" date="2015-12" db="EMBL/GenBank/DDBJ databases">
        <title>The genome of Folsomia candida.</title>
        <authorList>
            <person name="Faddeeva A."/>
            <person name="Derks M.F."/>
            <person name="Anvar Y."/>
            <person name="Smit S."/>
            <person name="Van Straalen N."/>
            <person name="Roelofs D."/>
        </authorList>
    </citation>
    <scope>NUCLEOTIDE SEQUENCE [LARGE SCALE GENOMIC DNA]</scope>
    <source>
        <strain evidence="3 4">VU population</strain>
        <tissue evidence="3">Whole body</tissue>
    </source>
</reference>
<keyword evidence="2" id="KW-0812">Transmembrane</keyword>
<organism evidence="3 4">
    <name type="scientific">Folsomia candida</name>
    <name type="common">Springtail</name>
    <dbReference type="NCBI Taxonomy" id="158441"/>
    <lineage>
        <taxon>Eukaryota</taxon>
        <taxon>Metazoa</taxon>
        <taxon>Ecdysozoa</taxon>
        <taxon>Arthropoda</taxon>
        <taxon>Hexapoda</taxon>
        <taxon>Collembola</taxon>
        <taxon>Entomobryomorpha</taxon>
        <taxon>Isotomoidea</taxon>
        <taxon>Isotomidae</taxon>
        <taxon>Proisotominae</taxon>
        <taxon>Folsomia</taxon>
    </lineage>
</organism>
<gene>
    <name evidence="3" type="ORF">Fcan01_01645</name>
</gene>
<keyword evidence="2" id="KW-0472">Membrane</keyword>
<feature type="transmembrane region" description="Helical" evidence="2">
    <location>
        <begin position="7"/>
        <end position="27"/>
    </location>
</feature>
<accession>A0A226EXV3</accession>
<proteinExistence type="predicted"/>
<dbReference type="GO" id="GO:0008528">
    <property type="term" value="F:G protein-coupled peptide receptor activity"/>
    <property type="evidence" value="ECO:0007669"/>
    <property type="project" value="TreeGrafter"/>
</dbReference>
<dbReference type="GO" id="GO:0005886">
    <property type="term" value="C:plasma membrane"/>
    <property type="evidence" value="ECO:0007669"/>
    <property type="project" value="TreeGrafter"/>
</dbReference>
<evidence type="ECO:0000313" key="3">
    <source>
        <dbReference type="EMBL" id="OXA61904.1"/>
    </source>
</evidence>
<dbReference type="AlphaFoldDB" id="A0A226EXV3"/>
<keyword evidence="2" id="KW-1133">Transmembrane helix</keyword>
<dbReference type="PANTHER" id="PTHR47154:SF2">
    <property type="entry name" value="G-PROTEIN COUPLED RECEPTOR MTH-RELATED"/>
    <property type="match status" value="1"/>
</dbReference>
<feature type="transmembrane region" description="Helical" evidence="2">
    <location>
        <begin position="370"/>
        <end position="389"/>
    </location>
</feature>
<evidence type="ECO:0000313" key="4">
    <source>
        <dbReference type="Proteomes" id="UP000198287"/>
    </source>
</evidence>
<evidence type="ECO:0000256" key="2">
    <source>
        <dbReference type="SAM" id="Phobius"/>
    </source>
</evidence>
<feature type="transmembrane region" description="Helical" evidence="2">
    <location>
        <begin position="276"/>
        <end position="294"/>
    </location>
</feature>
<feature type="transmembrane region" description="Helical" evidence="2">
    <location>
        <begin position="237"/>
        <end position="255"/>
    </location>
</feature>
<dbReference type="EMBL" id="LNIX01000001">
    <property type="protein sequence ID" value="OXA61904.1"/>
    <property type="molecule type" value="Genomic_DNA"/>
</dbReference>
<protein>
    <submittedName>
        <fullName evidence="3">Uncharacterized protein</fullName>
    </submittedName>
</protein>
<sequence>MELSTKLKLGLIYLITGIILAIPFILFDFSQESCAANLSANKDKESKGNFNHNFSQSDITQKLFEIIDKLQNGVITYTDDDGMVEEDVNNANNTNDAWHQNTSSSTTSNDHCELSDIEKYSPLLFSEEQVRRNVNDWLLKNGKDSLYNRVRLTRIGWANDWVQLFSATLVFLTYATLWEGHSFHAWAQFYFVSLELLQRSVNILQTTAFHWDYASVLLSHYDPHYLQYCSLVDLFCYYVPLSQLFCLTALIYHVWKTFGKDTLVADSRNEKRYIQFAVFGIFVPAIYTSLGFFMHHMTPGGYLCHPSFETISDLMLYLVYRYTPSGVLILLNFYLISRTQGALDKVKRECRVVRKQCSNPTSKPTNRLNLYLKLLWILCILTLLLKPFSRTMMAFGVHLEQYDGGYTNMALYILSRTHSCILLFVLLNHAPTRVGLERVERSLSESIQDENDNMKGKQKMANPSSKKDHGFLGYVGIKLRIIMTQFLLQLCYLCSGRLCFVSWKRIVRKKKVLSEEHSESSSTA</sequence>